<keyword evidence="3" id="KW-1185">Reference proteome</keyword>
<dbReference type="Proteomes" id="UP000239649">
    <property type="component" value="Unassembled WGS sequence"/>
</dbReference>
<accession>A0A2P6VRJ0</accession>
<proteinExistence type="predicted"/>
<feature type="transmembrane region" description="Helical" evidence="1">
    <location>
        <begin position="117"/>
        <end position="141"/>
    </location>
</feature>
<protein>
    <submittedName>
        <fullName evidence="2">2-haloacrylate reductase isoform A</fullName>
    </submittedName>
</protein>
<dbReference type="OrthoDB" id="519571at2759"/>
<evidence type="ECO:0000256" key="1">
    <source>
        <dbReference type="SAM" id="Phobius"/>
    </source>
</evidence>
<keyword evidence="1" id="KW-0472">Membrane</keyword>
<evidence type="ECO:0000313" key="3">
    <source>
        <dbReference type="Proteomes" id="UP000239649"/>
    </source>
</evidence>
<evidence type="ECO:0000313" key="2">
    <source>
        <dbReference type="EMBL" id="PSC76709.1"/>
    </source>
</evidence>
<name>A0A2P6VRJ0_9CHLO</name>
<sequence length="343" mass="36435">MGNRIARLAYTDECAAAARTVLQARSLSQRAMALSPAGETELYASVHSQLRAKGLGMPPGVDRHTLAESVRQLPPPPPPPLPPPAVAAAAELEAEADALVVGAHLARTPDMSFSAHFALAVATTSAIATWMILGVVAVLLTRLPAGKAVNLRRILWLDAAVMLADLAWRWCAGALPDSSRFRWRALAISLCDIAASHFSIVSVIFEQLAPAKAGTIGELHAVVRLAVASRVLPNFMAWGLLQRISWWVPAHVFMVFHFLRGNHDACALPALGGGPSAERVTRLLGRMLRLVAFPGPPEPPGGTPLPSTEEECRTLLAYLQLSLGLVLPAVVTAGMELPLVSPC</sequence>
<keyword evidence="1" id="KW-0812">Transmembrane</keyword>
<dbReference type="AlphaFoldDB" id="A0A2P6VRJ0"/>
<gene>
    <name evidence="2" type="primary">g451</name>
    <name evidence="2" type="ORF">C2E20_0451</name>
</gene>
<keyword evidence="1" id="KW-1133">Transmembrane helix</keyword>
<organism evidence="2 3">
    <name type="scientific">Micractinium conductrix</name>
    <dbReference type="NCBI Taxonomy" id="554055"/>
    <lineage>
        <taxon>Eukaryota</taxon>
        <taxon>Viridiplantae</taxon>
        <taxon>Chlorophyta</taxon>
        <taxon>core chlorophytes</taxon>
        <taxon>Trebouxiophyceae</taxon>
        <taxon>Chlorellales</taxon>
        <taxon>Chlorellaceae</taxon>
        <taxon>Chlorella clade</taxon>
        <taxon>Micractinium</taxon>
    </lineage>
</organism>
<dbReference type="EMBL" id="LHPF02000001">
    <property type="protein sequence ID" value="PSC76709.1"/>
    <property type="molecule type" value="Genomic_DNA"/>
</dbReference>
<comment type="caution">
    <text evidence="2">The sequence shown here is derived from an EMBL/GenBank/DDBJ whole genome shotgun (WGS) entry which is preliminary data.</text>
</comment>
<reference evidence="2 3" key="1">
    <citation type="journal article" date="2018" name="Plant J.">
        <title>Genome sequences of Chlorella sorokiniana UTEX 1602 and Micractinium conductrix SAG 241.80: implications to maltose excretion by a green alga.</title>
        <authorList>
            <person name="Arriola M.B."/>
            <person name="Velmurugan N."/>
            <person name="Zhang Y."/>
            <person name="Plunkett M.H."/>
            <person name="Hondzo H."/>
            <person name="Barney B.M."/>
        </authorList>
    </citation>
    <scope>NUCLEOTIDE SEQUENCE [LARGE SCALE GENOMIC DNA]</scope>
    <source>
        <strain evidence="2 3">SAG 241.80</strain>
    </source>
</reference>